<reference evidence="12 13" key="1">
    <citation type="submission" date="2008-10" db="EMBL/GenBank/DDBJ databases">
        <title>Draft genome sequence of Collinsella stercoris (DSM 13279).</title>
        <authorList>
            <person name="Sudarsanam P."/>
            <person name="Ley R."/>
            <person name="Guruge J."/>
            <person name="Turnbaugh P.J."/>
            <person name="Mahowald M."/>
            <person name="Liep D."/>
            <person name="Gordon J."/>
        </authorList>
    </citation>
    <scope>NUCLEOTIDE SEQUENCE [LARGE SCALE GENOMIC DNA]</scope>
    <source>
        <strain evidence="12 13">DSM 13279</strain>
    </source>
</reference>
<dbReference type="SUPFAM" id="SSF47384">
    <property type="entry name" value="Homodimeric domain of signal transducing histidine kinase"/>
    <property type="match status" value="1"/>
</dbReference>
<feature type="domain" description="Histidine kinase" evidence="11">
    <location>
        <begin position="91"/>
        <end position="301"/>
    </location>
</feature>
<evidence type="ECO:0000256" key="8">
    <source>
        <dbReference type="ARBA" id="ARBA00023012"/>
    </source>
</evidence>
<dbReference type="AlphaFoldDB" id="B6GBF8"/>
<dbReference type="EC" id="2.7.13.3" evidence="3"/>
<dbReference type="GO" id="GO:0007234">
    <property type="term" value="P:osmosensory signaling via phosphorelay pathway"/>
    <property type="evidence" value="ECO:0007669"/>
    <property type="project" value="TreeGrafter"/>
</dbReference>
<keyword evidence="10" id="KW-0812">Transmembrane</keyword>
<comment type="caution">
    <text evidence="12">The sequence shown here is derived from an EMBL/GenBank/DDBJ whole genome shotgun (WGS) entry which is preliminary data.</text>
</comment>
<dbReference type="InterPro" id="IPR050351">
    <property type="entry name" value="BphY/WalK/GraS-like"/>
</dbReference>
<dbReference type="SMART" id="SM00387">
    <property type="entry name" value="HATPase_c"/>
    <property type="match status" value="1"/>
</dbReference>
<keyword evidence="10" id="KW-0472">Membrane</keyword>
<dbReference type="EMBL" id="ABXJ01000073">
    <property type="protein sequence ID" value="EEA90420.1"/>
    <property type="molecule type" value="Genomic_DNA"/>
</dbReference>
<dbReference type="CDD" id="cd00075">
    <property type="entry name" value="HATPase"/>
    <property type="match status" value="1"/>
</dbReference>
<dbReference type="GO" id="GO:0000155">
    <property type="term" value="F:phosphorelay sensor kinase activity"/>
    <property type="evidence" value="ECO:0007669"/>
    <property type="project" value="InterPro"/>
</dbReference>
<dbReference type="STRING" id="445975.COLSTE_01417"/>
<dbReference type="RefSeq" id="WP_006721061.1">
    <property type="nucleotide sequence ID" value="NZ_CP085935.1"/>
</dbReference>
<evidence type="ECO:0000313" key="12">
    <source>
        <dbReference type="EMBL" id="EEA90420.1"/>
    </source>
</evidence>
<comment type="catalytic activity">
    <reaction evidence="1">
        <text>ATP + protein L-histidine = ADP + protein N-phospho-L-histidine.</text>
        <dbReference type="EC" id="2.7.13.3"/>
    </reaction>
</comment>
<dbReference type="SUPFAM" id="SSF55874">
    <property type="entry name" value="ATPase domain of HSP90 chaperone/DNA topoisomerase II/histidine kinase"/>
    <property type="match status" value="1"/>
</dbReference>
<keyword evidence="13" id="KW-1185">Reference proteome</keyword>
<evidence type="ECO:0000313" key="13">
    <source>
        <dbReference type="Proteomes" id="UP000003560"/>
    </source>
</evidence>
<dbReference type="eggNOG" id="COG0642">
    <property type="taxonomic scope" value="Bacteria"/>
</dbReference>
<dbReference type="PANTHER" id="PTHR42878:SF7">
    <property type="entry name" value="SENSOR HISTIDINE KINASE GLRK"/>
    <property type="match status" value="1"/>
</dbReference>
<dbReference type="GO" id="GO:0005524">
    <property type="term" value="F:ATP binding"/>
    <property type="evidence" value="ECO:0007669"/>
    <property type="project" value="UniProtKB-KW"/>
</dbReference>
<evidence type="ECO:0000256" key="3">
    <source>
        <dbReference type="ARBA" id="ARBA00012438"/>
    </source>
</evidence>
<dbReference type="PANTHER" id="PTHR42878">
    <property type="entry name" value="TWO-COMPONENT HISTIDINE KINASE"/>
    <property type="match status" value="1"/>
</dbReference>
<evidence type="ECO:0000256" key="9">
    <source>
        <dbReference type="ARBA" id="ARBA00039401"/>
    </source>
</evidence>
<proteinExistence type="predicted"/>
<dbReference type="HOGENOM" id="CLU_000445_89_3_11"/>
<evidence type="ECO:0000256" key="5">
    <source>
        <dbReference type="ARBA" id="ARBA00022741"/>
    </source>
</evidence>
<dbReference type="InterPro" id="IPR003594">
    <property type="entry name" value="HATPase_dom"/>
</dbReference>
<evidence type="ECO:0000256" key="7">
    <source>
        <dbReference type="ARBA" id="ARBA00022840"/>
    </source>
</evidence>
<evidence type="ECO:0000256" key="6">
    <source>
        <dbReference type="ARBA" id="ARBA00022777"/>
    </source>
</evidence>
<keyword evidence="5" id="KW-0547">Nucleotide-binding</keyword>
<dbReference type="GO" id="GO:0005886">
    <property type="term" value="C:plasma membrane"/>
    <property type="evidence" value="ECO:0007669"/>
    <property type="project" value="UniProtKB-SubCell"/>
</dbReference>
<dbReference type="OrthoDB" id="9806130at2"/>
<dbReference type="CDD" id="cd00082">
    <property type="entry name" value="HisKA"/>
    <property type="match status" value="1"/>
</dbReference>
<dbReference type="Pfam" id="PF02518">
    <property type="entry name" value="HATPase_c"/>
    <property type="match status" value="1"/>
</dbReference>
<dbReference type="GO" id="GO:0000156">
    <property type="term" value="F:phosphorelay response regulator activity"/>
    <property type="evidence" value="ECO:0007669"/>
    <property type="project" value="TreeGrafter"/>
</dbReference>
<name>B6GBF8_9ACTN</name>
<dbReference type="InterPro" id="IPR005467">
    <property type="entry name" value="His_kinase_dom"/>
</dbReference>
<keyword evidence="8" id="KW-0902">Two-component regulatory system</keyword>
<dbReference type="Gene3D" id="3.30.565.10">
    <property type="entry name" value="Histidine kinase-like ATPase, C-terminal domain"/>
    <property type="match status" value="1"/>
</dbReference>
<dbReference type="Proteomes" id="UP000003560">
    <property type="component" value="Unassembled WGS sequence"/>
</dbReference>
<organism evidence="12 13">
    <name type="scientific">Collinsella stercoris DSM 13279</name>
    <dbReference type="NCBI Taxonomy" id="445975"/>
    <lineage>
        <taxon>Bacteria</taxon>
        <taxon>Bacillati</taxon>
        <taxon>Actinomycetota</taxon>
        <taxon>Coriobacteriia</taxon>
        <taxon>Coriobacteriales</taxon>
        <taxon>Coriobacteriaceae</taxon>
        <taxon>Collinsella</taxon>
    </lineage>
</organism>
<dbReference type="InterPro" id="IPR036890">
    <property type="entry name" value="HATPase_C_sf"/>
</dbReference>
<dbReference type="InterPro" id="IPR003661">
    <property type="entry name" value="HisK_dim/P_dom"/>
</dbReference>
<keyword evidence="4" id="KW-0808">Transferase</keyword>
<dbReference type="SMART" id="SM00388">
    <property type="entry name" value="HisKA"/>
    <property type="match status" value="1"/>
</dbReference>
<dbReference type="Pfam" id="PF00512">
    <property type="entry name" value="HisKA"/>
    <property type="match status" value="1"/>
</dbReference>
<gene>
    <name evidence="12" type="ORF">COLSTE_01417</name>
</gene>
<evidence type="ECO:0000256" key="4">
    <source>
        <dbReference type="ARBA" id="ARBA00022679"/>
    </source>
</evidence>
<evidence type="ECO:0000259" key="11">
    <source>
        <dbReference type="PROSITE" id="PS50109"/>
    </source>
</evidence>
<protein>
    <recommendedName>
        <fullName evidence="9">Sensor-like histidine kinase SenX3</fullName>
        <ecNumber evidence="3">2.7.13.3</ecNumber>
    </recommendedName>
</protein>
<evidence type="ECO:0000256" key="1">
    <source>
        <dbReference type="ARBA" id="ARBA00000085"/>
    </source>
</evidence>
<keyword evidence="10" id="KW-1133">Transmembrane helix</keyword>
<dbReference type="PRINTS" id="PR01780">
    <property type="entry name" value="LANTIREGPROT"/>
</dbReference>
<dbReference type="GeneID" id="98003157"/>
<evidence type="ECO:0000256" key="10">
    <source>
        <dbReference type="SAM" id="Phobius"/>
    </source>
</evidence>
<sequence>MPTGALIVLVLLLGIAAGLLLGVTLYALELRRLSHNLRERDAASNARLSLNARPRELPALVDAINAELDRSAQTRVAAMRSQQEFQRDLSALSHDIRTPLAGAKGYLQLACEETDSHLREQRLEAAIERIDRTSELLDALFSYTKASDPDLALDMRPLDIREVVERCLIGHYPEFEALGWEPRVEGAETAVTIDADREALGRIIENLVVNALRHGSDAPTIRLGCSCAPGTVLAISNPVEDPQAIDPTQLFDRFYRADAARQGQGSGLGLATAAKLARAMALDLQAHIEDQTLTIEIVTRR</sequence>
<dbReference type="PROSITE" id="PS50109">
    <property type="entry name" value="HIS_KIN"/>
    <property type="match status" value="1"/>
</dbReference>
<dbReference type="GO" id="GO:0030295">
    <property type="term" value="F:protein kinase activator activity"/>
    <property type="evidence" value="ECO:0007669"/>
    <property type="project" value="TreeGrafter"/>
</dbReference>
<accession>B6GBF8</accession>
<keyword evidence="6 12" id="KW-0418">Kinase</keyword>
<dbReference type="InterPro" id="IPR036097">
    <property type="entry name" value="HisK_dim/P_sf"/>
</dbReference>
<feature type="transmembrane region" description="Helical" evidence="10">
    <location>
        <begin position="6"/>
        <end position="28"/>
    </location>
</feature>
<dbReference type="InterPro" id="IPR008358">
    <property type="entry name" value="Sig_transdc_His_kin/Pase_MprB"/>
</dbReference>
<comment type="subcellular location">
    <subcellularLocation>
        <location evidence="2">Cell membrane</location>
    </subcellularLocation>
</comment>
<evidence type="ECO:0000256" key="2">
    <source>
        <dbReference type="ARBA" id="ARBA00004236"/>
    </source>
</evidence>
<reference evidence="12 13" key="2">
    <citation type="submission" date="2008-10" db="EMBL/GenBank/DDBJ databases">
        <authorList>
            <person name="Fulton L."/>
            <person name="Clifton S."/>
            <person name="Fulton B."/>
            <person name="Xu J."/>
            <person name="Minx P."/>
            <person name="Pepin K.H."/>
            <person name="Johnson M."/>
            <person name="Thiruvilangam P."/>
            <person name="Bhonagiri V."/>
            <person name="Nash W.E."/>
            <person name="Mardis E.R."/>
            <person name="Wilson R.K."/>
        </authorList>
    </citation>
    <scope>NUCLEOTIDE SEQUENCE [LARGE SCALE GENOMIC DNA]</scope>
    <source>
        <strain evidence="12 13">DSM 13279</strain>
    </source>
</reference>
<dbReference type="Gene3D" id="1.10.287.130">
    <property type="match status" value="1"/>
</dbReference>
<keyword evidence="7" id="KW-0067">ATP-binding</keyword>